<evidence type="ECO:0000256" key="1">
    <source>
        <dbReference type="ARBA" id="ARBA00005883"/>
    </source>
</evidence>
<dbReference type="InterPro" id="IPR009077">
    <property type="entry name" value="Proteasome_activ_PA28"/>
</dbReference>
<organism evidence="5 6">
    <name type="scientific">Rhizoctonia solani</name>
    <dbReference type="NCBI Taxonomy" id="456999"/>
    <lineage>
        <taxon>Eukaryota</taxon>
        <taxon>Fungi</taxon>
        <taxon>Dikarya</taxon>
        <taxon>Basidiomycota</taxon>
        <taxon>Agaricomycotina</taxon>
        <taxon>Agaricomycetes</taxon>
        <taxon>Cantharellales</taxon>
        <taxon>Ceratobasidiaceae</taxon>
        <taxon>Rhizoctonia</taxon>
    </lineage>
</organism>
<accession>A0A8H3CFG8</accession>
<comment type="similarity">
    <text evidence="1">Belongs to the PA28 family.</text>
</comment>
<sequence length="508" mass="56157">MGCVYYRPRYTTRSTIQGSLLVLPGLTLSGHAEPMVSIRLVCATLVIPGALGAIIDLPVAIIGTYNVSFLMGAAPTTFVQSLLPESYRNSLIRPNESIYPGLAADSHPIVFELGREANAGPPLLNFISFEEAKIQIPYVARIGSSPSKPFLYKRHIMVDNAINVAGSWISFGLNTTLNTFVPTNSSNSSSYDYQVEGVLKGKIRPATSGSIPVESFKSAAGLPWFAEFVTCAQHFYNFTNPVERVSGTVELAQGVTIPVEGIHTVASFKIAFHDNVSKRAEEIVFKTFPQKVLTLNQKIEQCSTSDCALHSSSIESNTDATVHPPPAESEPPTKKRRHENGDSVAVGPAEITEGGPRFVGRMVANHKLRTLHEDLKKEYMELVDLCDKVKLWVNLTMPKIEDGDNFGVQIQEEVLNELHRAQDSGYNLRDAVSKSHHINRAKICSKILKYPNVEDYAIALREHDEKQFYMALRNLIDLRNIYAVLTDVIHKNFQKIRAPKGNNGAAMY</sequence>
<gene>
    <name evidence="5" type="ORF">RDB_LOCUS121138</name>
</gene>
<evidence type="ECO:0000313" key="6">
    <source>
        <dbReference type="Proteomes" id="UP000663843"/>
    </source>
</evidence>
<evidence type="ECO:0000313" key="5">
    <source>
        <dbReference type="EMBL" id="CAE6483627.1"/>
    </source>
</evidence>
<feature type="region of interest" description="Disordered" evidence="3">
    <location>
        <begin position="314"/>
        <end position="352"/>
    </location>
</feature>
<dbReference type="EMBL" id="CAJMWT010004048">
    <property type="protein sequence ID" value="CAE6483627.1"/>
    <property type="molecule type" value="Genomic_DNA"/>
</dbReference>
<keyword evidence="2" id="KW-0647">Proteasome</keyword>
<name>A0A8H3CFG8_9AGAM</name>
<reference evidence="5" key="1">
    <citation type="submission" date="2021-01" db="EMBL/GenBank/DDBJ databases">
        <authorList>
            <person name="Kaushik A."/>
        </authorList>
    </citation>
    <scope>NUCLEOTIDE SEQUENCE</scope>
    <source>
        <strain evidence="5">AG2-2IIIB</strain>
    </source>
</reference>
<dbReference type="FunFam" id="1.20.120.180:FF:000002">
    <property type="entry name" value="Proteasome activator complex subunit 1"/>
    <property type="match status" value="1"/>
</dbReference>
<feature type="domain" description="Proteasome activator PA28 C-terminal" evidence="4">
    <location>
        <begin position="363"/>
        <end position="504"/>
    </location>
</feature>
<dbReference type="InterPro" id="IPR036252">
    <property type="entry name" value="Proteasome_activ_sf"/>
</dbReference>
<evidence type="ECO:0000259" key="4">
    <source>
        <dbReference type="Pfam" id="PF02252"/>
    </source>
</evidence>
<dbReference type="InterPro" id="IPR003186">
    <property type="entry name" value="PA28_C"/>
</dbReference>
<dbReference type="GO" id="GO:0005654">
    <property type="term" value="C:nucleoplasm"/>
    <property type="evidence" value="ECO:0007669"/>
    <property type="project" value="TreeGrafter"/>
</dbReference>
<dbReference type="Proteomes" id="UP000663843">
    <property type="component" value="Unassembled WGS sequence"/>
</dbReference>
<dbReference type="Pfam" id="PF02252">
    <property type="entry name" value="PA28_C"/>
    <property type="match status" value="1"/>
</dbReference>
<dbReference type="InterPro" id="IPR036997">
    <property type="entry name" value="PA28_C_sf"/>
</dbReference>
<dbReference type="OrthoDB" id="2110130at2759"/>
<comment type="caution">
    <text evidence="5">The sequence shown here is derived from an EMBL/GenBank/DDBJ whole genome shotgun (WGS) entry which is preliminary data.</text>
</comment>
<dbReference type="GO" id="GO:2000045">
    <property type="term" value="P:regulation of G1/S transition of mitotic cell cycle"/>
    <property type="evidence" value="ECO:0007669"/>
    <property type="project" value="TreeGrafter"/>
</dbReference>
<dbReference type="SUPFAM" id="SSF47216">
    <property type="entry name" value="Proteasome activator"/>
    <property type="match status" value="1"/>
</dbReference>
<evidence type="ECO:0000256" key="3">
    <source>
        <dbReference type="SAM" id="MobiDB-lite"/>
    </source>
</evidence>
<dbReference type="GO" id="GO:0061133">
    <property type="term" value="F:endopeptidase activator activity"/>
    <property type="evidence" value="ECO:0007669"/>
    <property type="project" value="TreeGrafter"/>
</dbReference>
<dbReference type="PANTHER" id="PTHR10660">
    <property type="entry name" value="PROTEASOME REGULATOR PA28"/>
    <property type="match status" value="1"/>
</dbReference>
<protein>
    <recommendedName>
        <fullName evidence="4">Proteasome activator PA28 C-terminal domain-containing protein</fullName>
    </recommendedName>
</protein>
<dbReference type="GO" id="GO:0061136">
    <property type="term" value="P:regulation of proteasomal protein catabolic process"/>
    <property type="evidence" value="ECO:0007669"/>
    <property type="project" value="TreeGrafter"/>
</dbReference>
<dbReference type="Gene3D" id="1.20.120.180">
    <property type="entry name" value="Proteasome activator pa28, C-terminal domain"/>
    <property type="match status" value="1"/>
</dbReference>
<dbReference type="AlphaFoldDB" id="A0A8H3CFG8"/>
<dbReference type="PANTHER" id="PTHR10660:SF2">
    <property type="entry name" value="LD45860P"/>
    <property type="match status" value="1"/>
</dbReference>
<evidence type="ECO:0000256" key="2">
    <source>
        <dbReference type="ARBA" id="ARBA00022942"/>
    </source>
</evidence>
<proteinExistence type="inferred from homology"/>
<dbReference type="GO" id="GO:0008537">
    <property type="term" value="C:proteasome activator complex"/>
    <property type="evidence" value="ECO:0007669"/>
    <property type="project" value="InterPro"/>
</dbReference>
<dbReference type="GO" id="GO:0005737">
    <property type="term" value="C:cytoplasm"/>
    <property type="evidence" value="ECO:0007669"/>
    <property type="project" value="TreeGrafter"/>
</dbReference>